<evidence type="ECO:0000313" key="5">
    <source>
        <dbReference type="Proteomes" id="UP000247702"/>
    </source>
</evidence>
<keyword evidence="2" id="KW-1133">Transmembrane helix</keyword>
<dbReference type="EMBL" id="BEXD01002358">
    <property type="protein sequence ID" value="GBB98035.1"/>
    <property type="molecule type" value="Genomic_DNA"/>
</dbReference>
<accession>A0A2Z6R782</accession>
<proteinExistence type="predicted"/>
<dbReference type="AlphaFoldDB" id="A0A2Z6R782"/>
<feature type="compositionally biased region" description="Polar residues" evidence="1">
    <location>
        <begin position="1"/>
        <end position="10"/>
    </location>
</feature>
<evidence type="ECO:0000313" key="3">
    <source>
        <dbReference type="EMBL" id="GBB98035.1"/>
    </source>
</evidence>
<reference evidence="3 5" key="1">
    <citation type="submission" date="2017-11" db="EMBL/GenBank/DDBJ databases">
        <title>The genome of Rhizophagus clarus HR1 reveals common genetic basis of auxotrophy among arbuscular mycorrhizal fungi.</title>
        <authorList>
            <person name="Kobayashi Y."/>
        </authorList>
    </citation>
    <scope>NUCLEOTIDE SEQUENCE [LARGE SCALE GENOMIC DNA]</scope>
    <source>
        <strain evidence="3 5">HR1</strain>
    </source>
</reference>
<evidence type="ECO:0000256" key="1">
    <source>
        <dbReference type="SAM" id="MobiDB-lite"/>
    </source>
</evidence>
<keyword evidence="5" id="KW-1185">Reference proteome</keyword>
<keyword evidence="2" id="KW-0812">Transmembrane</keyword>
<dbReference type="Proteomes" id="UP000247702">
    <property type="component" value="Unassembled WGS sequence"/>
</dbReference>
<sequence length="238" mass="27121">MASSESSSDTQNLNIQIANQNSISNAQQPTQTQEELRQHTESLSNSNMTSESSSRNVTFPTIPQRAFARIRATTSIPSSSSPTSAASEYLPSYSIVIRDMPPTYPFDQNDLELQEGEPSRLSRDRELIESLVHLEAPILPQEYWPITKSFYVYGFLIWPLWLIGTLYIFLGNEYRYRDQEQGTTTNEENANNNNNNNNGRYNTGRLKWAQRCLFNLLIITTLIAYVAVALNKTKGKFY</sequence>
<dbReference type="OrthoDB" id="2394877at2759"/>
<name>A0A2Z6R782_9GLOM</name>
<organism evidence="3 5">
    <name type="scientific">Rhizophagus clarus</name>
    <dbReference type="NCBI Taxonomy" id="94130"/>
    <lineage>
        <taxon>Eukaryota</taxon>
        <taxon>Fungi</taxon>
        <taxon>Fungi incertae sedis</taxon>
        <taxon>Mucoromycota</taxon>
        <taxon>Glomeromycotina</taxon>
        <taxon>Glomeromycetes</taxon>
        <taxon>Glomerales</taxon>
        <taxon>Glomeraceae</taxon>
        <taxon>Rhizophagus</taxon>
    </lineage>
</organism>
<gene>
    <name evidence="4" type="ORF">RCL2_000153100</name>
    <name evidence="3" type="ORF">RclHR1_03120020</name>
</gene>
<protein>
    <submittedName>
        <fullName evidence="3">Uncharacterized protein</fullName>
    </submittedName>
</protein>
<feature type="compositionally biased region" description="Low complexity" evidence="1">
    <location>
        <begin position="11"/>
        <end position="28"/>
    </location>
</feature>
<feature type="compositionally biased region" description="Low complexity" evidence="1">
    <location>
        <begin position="41"/>
        <end position="54"/>
    </location>
</feature>
<feature type="transmembrane region" description="Helical" evidence="2">
    <location>
        <begin position="150"/>
        <end position="170"/>
    </location>
</feature>
<evidence type="ECO:0000313" key="4">
    <source>
        <dbReference type="EMBL" id="GES74031.1"/>
    </source>
</evidence>
<reference evidence="4" key="2">
    <citation type="submission" date="2019-10" db="EMBL/GenBank/DDBJ databases">
        <title>Conservation and host-specific expression of non-tandemly repeated heterogenous ribosome RNA gene in arbuscular mycorrhizal fungi.</title>
        <authorList>
            <person name="Maeda T."/>
            <person name="Kobayashi Y."/>
            <person name="Nakagawa T."/>
            <person name="Ezawa T."/>
            <person name="Yamaguchi K."/>
            <person name="Bino T."/>
            <person name="Nishimoto Y."/>
            <person name="Shigenobu S."/>
            <person name="Kawaguchi M."/>
        </authorList>
    </citation>
    <scope>NUCLEOTIDE SEQUENCE</scope>
    <source>
        <strain evidence="4">HR1</strain>
    </source>
</reference>
<feature type="transmembrane region" description="Helical" evidence="2">
    <location>
        <begin position="212"/>
        <end position="230"/>
    </location>
</feature>
<dbReference type="Proteomes" id="UP000615446">
    <property type="component" value="Unassembled WGS sequence"/>
</dbReference>
<comment type="caution">
    <text evidence="3">The sequence shown here is derived from an EMBL/GenBank/DDBJ whole genome shotgun (WGS) entry which is preliminary data.</text>
</comment>
<evidence type="ECO:0000256" key="2">
    <source>
        <dbReference type="SAM" id="Phobius"/>
    </source>
</evidence>
<dbReference type="EMBL" id="BLAL01000011">
    <property type="protein sequence ID" value="GES74031.1"/>
    <property type="molecule type" value="Genomic_DNA"/>
</dbReference>
<keyword evidence="2" id="KW-0472">Membrane</keyword>
<feature type="region of interest" description="Disordered" evidence="1">
    <location>
        <begin position="1"/>
        <end position="58"/>
    </location>
</feature>